<gene>
    <name evidence="3" type="ORF">Q9L58_004544</name>
</gene>
<dbReference type="EMBL" id="JBBBZM010000049">
    <property type="protein sequence ID" value="KAL0636494.1"/>
    <property type="molecule type" value="Genomic_DNA"/>
</dbReference>
<dbReference type="InterPro" id="IPR049804">
    <property type="entry name" value="Choice_anch_L"/>
</dbReference>
<comment type="caution">
    <text evidence="3">The sequence shown here is derived from an EMBL/GenBank/DDBJ whole genome shotgun (WGS) entry which is preliminary data.</text>
</comment>
<dbReference type="PROSITE" id="PS00086">
    <property type="entry name" value="CYTOCHROME_P450"/>
    <property type="match status" value="1"/>
</dbReference>
<proteinExistence type="predicted"/>
<dbReference type="Proteomes" id="UP001447188">
    <property type="component" value="Unassembled WGS sequence"/>
</dbReference>
<name>A0ABR3GKP6_9PEZI</name>
<dbReference type="PROSITE" id="PS51257">
    <property type="entry name" value="PROKAR_LIPOPROTEIN"/>
    <property type="match status" value="1"/>
</dbReference>
<feature type="chain" id="PRO_5047247349" evidence="2">
    <location>
        <begin position="24"/>
        <end position="533"/>
    </location>
</feature>
<evidence type="ECO:0000313" key="4">
    <source>
        <dbReference type="Proteomes" id="UP001447188"/>
    </source>
</evidence>
<organism evidence="3 4">
    <name type="scientific">Discina gigas</name>
    <dbReference type="NCBI Taxonomy" id="1032678"/>
    <lineage>
        <taxon>Eukaryota</taxon>
        <taxon>Fungi</taxon>
        <taxon>Dikarya</taxon>
        <taxon>Ascomycota</taxon>
        <taxon>Pezizomycotina</taxon>
        <taxon>Pezizomycetes</taxon>
        <taxon>Pezizales</taxon>
        <taxon>Discinaceae</taxon>
        <taxon>Discina</taxon>
    </lineage>
</organism>
<evidence type="ECO:0000256" key="1">
    <source>
        <dbReference type="SAM" id="MobiDB-lite"/>
    </source>
</evidence>
<feature type="compositionally biased region" description="Polar residues" evidence="1">
    <location>
        <begin position="263"/>
        <end position="288"/>
    </location>
</feature>
<dbReference type="NCBIfam" id="NF038133">
    <property type="entry name" value="choice_anch_L"/>
    <property type="match status" value="1"/>
</dbReference>
<sequence length="533" mass="53972">MPMYNYKYFVSFAALAFASTASCLSVTPSNDPNALAKALLGDGITLVSATYTGSIASSGLYTHGPLGIRDSIVLTTGDAVDVIPGPGTAGEVSKSKGTPGNPMCNSLDGGITTYDGAVLSMNVILGPKYVGFSSEFIYTTEEYPEWTGSKFIDPFGIYIDGHQIAFNPNGNPINSDGAYFSSSALTPPASGSSMDGSTPRLWSGYDAAPGAHKIDIVICDTGDGLMDSAVFVAIDACHGHCKSTVPPSDDCSGTIDPPAHGGTTPSSPGHVGTTPSSPGHVGTTSSSPGHVYPTSIGSHNSTITATPVSPTEAPCVTYTSYIIKTITKCDAASCRPTTTVVPTVVTSTLQLTVYTPSSTLTLSRCTGGPGSPCVTYTNTVTYHVITTYPPVPTFTAPAGYIVTPVGHSTAPVGRPTFTVPVSAGAIPTYTSPSSVPFGNGTHGCAGGGLCTRPTPSAGFSIPSSNTTSNGTCSGGYNCPHSSIMLSFTPSAATPTKSQLPSDLTYSSAASHLAGKTSAVILGFIVAALVAAGI</sequence>
<reference evidence="3 4" key="1">
    <citation type="submission" date="2024-02" db="EMBL/GenBank/DDBJ databases">
        <title>Discinaceae phylogenomics.</title>
        <authorList>
            <person name="Dirks A.C."/>
            <person name="James T.Y."/>
        </authorList>
    </citation>
    <scope>NUCLEOTIDE SEQUENCE [LARGE SCALE GENOMIC DNA]</scope>
    <source>
        <strain evidence="3 4">ACD0624</strain>
    </source>
</reference>
<keyword evidence="4" id="KW-1185">Reference proteome</keyword>
<keyword evidence="2" id="KW-0732">Signal</keyword>
<evidence type="ECO:0000256" key="2">
    <source>
        <dbReference type="SAM" id="SignalP"/>
    </source>
</evidence>
<accession>A0ABR3GKP6</accession>
<protein>
    <submittedName>
        <fullName evidence="3">Uncharacterized protein</fullName>
    </submittedName>
</protein>
<evidence type="ECO:0000313" key="3">
    <source>
        <dbReference type="EMBL" id="KAL0636494.1"/>
    </source>
</evidence>
<feature type="region of interest" description="Disordered" evidence="1">
    <location>
        <begin position="248"/>
        <end position="298"/>
    </location>
</feature>
<dbReference type="InterPro" id="IPR017972">
    <property type="entry name" value="Cyt_P450_CS"/>
</dbReference>
<feature type="signal peptide" evidence="2">
    <location>
        <begin position="1"/>
        <end position="23"/>
    </location>
</feature>